<evidence type="ECO:0000259" key="6">
    <source>
        <dbReference type="PROSITE" id="PS51064"/>
    </source>
</evidence>
<feature type="compositionally biased region" description="Polar residues" evidence="2">
    <location>
        <begin position="200"/>
        <end position="209"/>
    </location>
</feature>
<dbReference type="GO" id="GO:0007169">
    <property type="term" value="P:cell surface receptor protein tyrosine kinase signaling pathway"/>
    <property type="evidence" value="ECO:0007669"/>
    <property type="project" value="TreeGrafter"/>
</dbReference>
<protein>
    <submittedName>
        <fullName evidence="9">IRS-type PTB domain-containing protein</fullName>
    </submittedName>
</protein>
<feature type="chain" id="PRO_5043133174" evidence="4">
    <location>
        <begin position="17"/>
        <end position="1047"/>
    </location>
</feature>
<feature type="compositionally biased region" description="Polar residues" evidence="2">
    <location>
        <begin position="1008"/>
        <end position="1027"/>
    </location>
</feature>
<feature type="region of interest" description="Disordered" evidence="2">
    <location>
        <begin position="1008"/>
        <end position="1032"/>
    </location>
</feature>
<feature type="region of interest" description="Disordered" evidence="2">
    <location>
        <begin position="186"/>
        <end position="209"/>
    </location>
</feature>
<dbReference type="GO" id="GO:0007156">
    <property type="term" value="P:homophilic cell adhesion via plasma membrane adhesion molecules"/>
    <property type="evidence" value="ECO:0007669"/>
    <property type="project" value="InterPro"/>
</dbReference>
<dbReference type="PROSITE" id="PS51064">
    <property type="entry name" value="IRS_PTB"/>
    <property type="match status" value="1"/>
</dbReference>
<feature type="region of interest" description="Disordered" evidence="2">
    <location>
        <begin position="875"/>
        <end position="922"/>
    </location>
</feature>
<feature type="transmembrane region" description="Helical" evidence="3">
    <location>
        <begin position="156"/>
        <end position="181"/>
    </location>
</feature>
<keyword evidence="3" id="KW-0472">Membrane</keyword>
<dbReference type="SMART" id="SM00112">
    <property type="entry name" value="CA"/>
    <property type="match status" value="1"/>
</dbReference>
<evidence type="ECO:0000256" key="3">
    <source>
        <dbReference type="SAM" id="Phobius"/>
    </source>
</evidence>
<feature type="compositionally biased region" description="Polar residues" evidence="2">
    <location>
        <begin position="828"/>
        <end position="839"/>
    </location>
</feature>
<dbReference type="GO" id="GO:0005737">
    <property type="term" value="C:cytoplasm"/>
    <property type="evidence" value="ECO:0007669"/>
    <property type="project" value="TreeGrafter"/>
</dbReference>
<dbReference type="Proteomes" id="UP000274429">
    <property type="component" value="Unassembled WGS sequence"/>
</dbReference>
<feature type="domain" description="Cadherin" evidence="5">
    <location>
        <begin position="43"/>
        <end position="145"/>
    </location>
</feature>
<reference evidence="9" key="1">
    <citation type="submission" date="2016-04" db="UniProtKB">
        <authorList>
            <consortium name="WormBaseParasite"/>
        </authorList>
    </citation>
    <scope>IDENTIFICATION</scope>
</reference>
<dbReference type="EMBL" id="UYWX01020489">
    <property type="protein sequence ID" value="VDM32892.1"/>
    <property type="molecule type" value="Genomic_DNA"/>
</dbReference>
<evidence type="ECO:0000313" key="9">
    <source>
        <dbReference type="WBParaSite" id="TTAC_0000837301-mRNA-1"/>
    </source>
</evidence>
<dbReference type="InterPro" id="IPR011993">
    <property type="entry name" value="PH-like_dom_sf"/>
</dbReference>
<dbReference type="GO" id="GO:0043410">
    <property type="term" value="P:positive regulation of MAPK cascade"/>
    <property type="evidence" value="ECO:0007669"/>
    <property type="project" value="TreeGrafter"/>
</dbReference>
<evidence type="ECO:0000256" key="4">
    <source>
        <dbReference type="SAM" id="SignalP"/>
    </source>
</evidence>
<dbReference type="OrthoDB" id="6243387at2759"/>
<dbReference type="SMART" id="SM01244">
    <property type="entry name" value="IRS"/>
    <property type="match status" value="1"/>
</dbReference>
<keyword evidence="4" id="KW-0732">Signal</keyword>
<accession>A0A0R3X4M6</accession>
<feature type="domain" description="IRS-type PTB" evidence="6">
    <location>
        <begin position="583"/>
        <end position="687"/>
    </location>
</feature>
<keyword evidence="1" id="KW-0106">Calcium</keyword>
<proteinExistence type="predicted"/>
<dbReference type="CDD" id="cd11304">
    <property type="entry name" value="Cadherin_repeat"/>
    <property type="match status" value="1"/>
</dbReference>
<dbReference type="WBParaSite" id="TTAC_0000837301-mRNA-1">
    <property type="protein sequence ID" value="TTAC_0000837301-mRNA-1"/>
    <property type="gene ID" value="TTAC_0000837301"/>
</dbReference>
<dbReference type="GO" id="GO:0005509">
    <property type="term" value="F:calcium ion binding"/>
    <property type="evidence" value="ECO:0007669"/>
    <property type="project" value="UniProtKB-UniRule"/>
</dbReference>
<feature type="compositionally biased region" description="Pro residues" evidence="2">
    <location>
        <begin position="906"/>
        <end position="918"/>
    </location>
</feature>
<dbReference type="SUPFAM" id="SSF49313">
    <property type="entry name" value="Cadherin-like"/>
    <property type="match status" value="1"/>
</dbReference>
<dbReference type="SUPFAM" id="SSF50729">
    <property type="entry name" value="PH domain-like"/>
    <property type="match status" value="1"/>
</dbReference>
<evidence type="ECO:0000259" key="5">
    <source>
        <dbReference type="PROSITE" id="PS50268"/>
    </source>
</evidence>
<organism evidence="9">
    <name type="scientific">Hydatigena taeniaeformis</name>
    <name type="common">Feline tapeworm</name>
    <name type="synonym">Taenia taeniaeformis</name>
    <dbReference type="NCBI Taxonomy" id="6205"/>
    <lineage>
        <taxon>Eukaryota</taxon>
        <taxon>Metazoa</taxon>
        <taxon>Spiralia</taxon>
        <taxon>Lophotrochozoa</taxon>
        <taxon>Platyhelminthes</taxon>
        <taxon>Cestoda</taxon>
        <taxon>Eucestoda</taxon>
        <taxon>Cyclophyllidea</taxon>
        <taxon>Taeniidae</taxon>
        <taxon>Hydatigera</taxon>
    </lineage>
</organism>
<dbReference type="InterPro" id="IPR002126">
    <property type="entry name" value="Cadherin-like_dom"/>
</dbReference>
<dbReference type="Gene3D" id="2.30.29.30">
    <property type="entry name" value="Pleckstrin-homology domain (PH domain)/Phosphotyrosine-binding domain (PTB)"/>
    <property type="match status" value="1"/>
</dbReference>
<keyword evidence="8" id="KW-1185">Reference proteome</keyword>
<dbReference type="InterPro" id="IPR002404">
    <property type="entry name" value="IRS_PTB"/>
</dbReference>
<dbReference type="AlphaFoldDB" id="A0A0R3X4M6"/>
<keyword evidence="3" id="KW-1133">Transmembrane helix</keyword>
<sequence length="1047" mass="114702">MSRCCLHLAIVYSLLAVSYRCLQVAGRRPSDGDNPQAKAANKVFATDADAGINGTVQYYLGTIQTASSSSDYSERALFQVDRTNGQISLKKPFSISDVGHTFNVHIVASDMGIKPLQTQAILKVLVDKSVPKGASAVRQSGSPGFSKSISDSMINLFIIIFIVAAAFIISTVLLTAVCIVLSKSRRNSGNSHTMHKKHNTSATNDSSMQDQRNTHFLPDLGALPASYTLAHAGGKVYHAIPLVSTARWSPTSSSSAALVYATVDPMMSSAAADEFGAPLSGRLVTGTTVTTTVSTCTAVTSRGDLSSSVCCVARPTHGLSLTCEDAIWLGSQEGLFDRHEIAGRPEAAGFNDQDSGHGDSLDTNRAALLVKPTAHTRTRSPFVSTSALGAITDDGAFPLQSLQVPGCSSLNAEHRRLQIWNAQGGSPTADWIAANLEISGRPTRLALVADPIDPIYESVDEEDRKIRFRVNSYKRCLKITRKKVEYPNNESGQVKPEPIYQVVLQKRRLLKGEEVKIGFNEKASQRLFLIHIREAMKENKRLNSSRLHRCKRMRDGGANVLHSYDINEIDKFMTENKVYEKHDWSGMKVRVVPTELAIRLQLRGIFLLEIKECDMCLLDYITMSEVNRWPFKSIRSFGFNDERLYILTGSQCIGGRGLLIFESEKCADLMNRMICMMKSIAGESESPTEEAVSVVPSSQHSTSLQLSTHTEASKIAQSKGALCNPPPIPTKKSMQDLSASLQDFCRAHCCSLPPLRGRNETRSVEVVTGVEPGVEEPETKSLEATDINSDDDLSLDAMDDVNVDLASLKEDLEQRLSPTCEINEETSRPLNSNDGTVTNVDAPKDQRKCTLRTLSLKKSLSELISHSMARIESIKLSSSPPLPNPSEPATILDSPQNMDHHSPSSSSPPPPPPPPPIPLVTDYKSQGLYESRSAENNIDATVLLREQGHSRRTDSTKAVQLIKWRDLPGKEDYYSSTSNRFLTETSGHNREPDQRESEGVDQCLTTCQNTESSSMQEDTSFPSSTSTTRDRQMSAALRSDMVAFTSF</sequence>
<dbReference type="Gene3D" id="2.60.40.60">
    <property type="entry name" value="Cadherins"/>
    <property type="match status" value="1"/>
</dbReference>
<dbReference type="InterPro" id="IPR015919">
    <property type="entry name" value="Cadherin-like_sf"/>
</dbReference>
<evidence type="ECO:0000313" key="8">
    <source>
        <dbReference type="Proteomes" id="UP000274429"/>
    </source>
</evidence>
<dbReference type="GO" id="GO:0016020">
    <property type="term" value="C:membrane"/>
    <property type="evidence" value="ECO:0007669"/>
    <property type="project" value="InterPro"/>
</dbReference>
<dbReference type="PANTHER" id="PTHR21258">
    <property type="entry name" value="DOCKING PROTEIN RELATED"/>
    <property type="match status" value="1"/>
</dbReference>
<gene>
    <name evidence="7" type="ORF">TTAC_LOCUS8358</name>
</gene>
<name>A0A0R3X4M6_HYDTA</name>
<evidence type="ECO:0000313" key="7">
    <source>
        <dbReference type="EMBL" id="VDM32892.1"/>
    </source>
</evidence>
<evidence type="ECO:0000256" key="1">
    <source>
        <dbReference type="PROSITE-ProRule" id="PRU00043"/>
    </source>
</evidence>
<feature type="region of interest" description="Disordered" evidence="2">
    <location>
        <begin position="820"/>
        <end position="844"/>
    </location>
</feature>
<dbReference type="PANTHER" id="PTHR21258:SF62">
    <property type="entry name" value="INSULIN RECEPTOR SUBSTRATE 1"/>
    <property type="match status" value="1"/>
</dbReference>
<evidence type="ECO:0000256" key="2">
    <source>
        <dbReference type="SAM" id="MobiDB-lite"/>
    </source>
</evidence>
<dbReference type="Pfam" id="PF02174">
    <property type="entry name" value="IRS"/>
    <property type="match status" value="1"/>
</dbReference>
<dbReference type="InterPro" id="IPR050996">
    <property type="entry name" value="Docking_Protein_DOK"/>
</dbReference>
<reference evidence="7 8" key="2">
    <citation type="submission" date="2018-11" db="EMBL/GenBank/DDBJ databases">
        <authorList>
            <consortium name="Pathogen Informatics"/>
        </authorList>
    </citation>
    <scope>NUCLEOTIDE SEQUENCE [LARGE SCALE GENOMIC DNA]</scope>
</reference>
<dbReference type="PROSITE" id="PS50268">
    <property type="entry name" value="CADHERIN_2"/>
    <property type="match status" value="1"/>
</dbReference>
<dbReference type="GO" id="GO:0007265">
    <property type="term" value="P:Ras protein signal transduction"/>
    <property type="evidence" value="ECO:0007669"/>
    <property type="project" value="TreeGrafter"/>
</dbReference>
<keyword evidence="3" id="KW-0812">Transmembrane</keyword>
<dbReference type="STRING" id="6205.A0A0R3X4M6"/>
<feature type="signal peptide" evidence="4">
    <location>
        <begin position="1"/>
        <end position="16"/>
    </location>
</feature>